<protein>
    <recommendedName>
        <fullName evidence="4">Tryptophan 2-monooxygenase</fullName>
        <ecNumber evidence="3">1.13.12.3</ecNumber>
    </recommendedName>
</protein>
<accession>A0A1D8ASW4</accession>
<dbReference type="GO" id="GO:0009851">
    <property type="term" value="P:auxin biosynthetic process"/>
    <property type="evidence" value="ECO:0007669"/>
    <property type="project" value="UniProtKB-KW"/>
</dbReference>
<dbReference type="OrthoDB" id="25353at2"/>
<evidence type="ECO:0000256" key="4">
    <source>
        <dbReference type="ARBA" id="ARBA00017871"/>
    </source>
</evidence>
<dbReference type="RefSeq" id="WP_157772220.1">
    <property type="nucleotide sequence ID" value="NZ_CP016094.1"/>
</dbReference>
<keyword evidence="10" id="KW-1185">Reference proteome</keyword>
<dbReference type="Proteomes" id="UP000095228">
    <property type="component" value="Chromosome"/>
</dbReference>
<comment type="similarity">
    <text evidence="2">Belongs to the tryptophan 2-monooxygenase family.</text>
</comment>
<dbReference type="EMBL" id="CP016094">
    <property type="protein sequence ID" value="AOS43950.1"/>
    <property type="molecule type" value="Genomic_DNA"/>
</dbReference>
<dbReference type="Gene3D" id="3.50.50.60">
    <property type="entry name" value="FAD/NAD(P)-binding domain"/>
    <property type="match status" value="1"/>
</dbReference>
<dbReference type="PANTHER" id="PTHR10742:SF410">
    <property type="entry name" value="LYSINE-SPECIFIC HISTONE DEMETHYLASE 2"/>
    <property type="match status" value="1"/>
</dbReference>
<organism evidence="9 10">
    <name type="scientific">Lacunisphaera limnophila</name>
    <dbReference type="NCBI Taxonomy" id="1838286"/>
    <lineage>
        <taxon>Bacteria</taxon>
        <taxon>Pseudomonadati</taxon>
        <taxon>Verrucomicrobiota</taxon>
        <taxon>Opitutia</taxon>
        <taxon>Opitutales</taxon>
        <taxon>Opitutaceae</taxon>
        <taxon>Lacunisphaera</taxon>
    </lineage>
</organism>
<evidence type="ECO:0000256" key="6">
    <source>
        <dbReference type="ARBA" id="ARBA00047321"/>
    </source>
</evidence>
<dbReference type="AlphaFoldDB" id="A0A1D8ASW4"/>
<dbReference type="STRING" id="1838286.Verru16b_01010"/>
<keyword evidence="9" id="KW-0560">Oxidoreductase</keyword>
<evidence type="ECO:0000256" key="2">
    <source>
        <dbReference type="ARBA" id="ARBA00005833"/>
    </source>
</evidence>
<dbReference type="InterPro" id="IPR002937">
    <property type="entry name" value="Amino_oxidase"/>
</dbReference>
<dbReference type="Gene3D" id="3.90.660.10">
    <property type="match status" value="1"/>
</dbReference>
<dbReference type="EC" id="1.13.12.3" evidence="3"/>
<dbReference type="PANTHER" id="PTHR10742">
    <property type="entry name" value="FLAVIN MONOAMINE OXIDASE"/>
    <property type="match status" value="1"/>
</dbReference>
<comment type="catalytic activity">
    <reaction evidence="6">
        <text>L-tryptophan + O2 = indole-3-acetamide + CO2 + H2O</text>
        <dbReference type="Rhea" id="RHEA:16165"/>
        <dbReference type="ChEBI" id="CHEBI:15377"/>
        <dbReference type="ChEBI" id="CHEBI:15379"/>
        <dbReference type="ChEBI" id="CHEBI:16031"/>
        <dbReference type="ChEBI" id="CHEBI:16526"/>
        <dbReference type="ChEBI" id="CHEBI:57912"/>
        <dbReference type="EC" id="1.13.12.3"/>
    </reaction>
</comment>
<dbReference type="Gene3D" id="1.20.1440.240">
    <property type="match status" value="1"/>
</dbReference>
<feature type="region of interest" description="Disordered" evidence="7">
    <location>
        <begin position="206"/>
        <end position="235"/>
    </location>
</feature>
<gene>
    <name evidence="9" type="primary">rebO</name>
    <name evidence="9" type="ORF">Verru16b_01010</name>
</gene>
<name>A0A1D8ASW4_9BACT</name>
<dbReference type="Pfam" id="PF01593">
    <property type="entry name" value="Amino_oxidase"/>
    <property type="match status" value="1"/>
</dbReference>
<dbReference type="GO" id="GO:0050361">
    <property type="term" value="F:tryptophan 2-monooxygenase activity"/>
    <property type="evidence" value="ECO:0007669"/>
    <property type="project" value="UniProtKB-EC"/>
</dbReference>
<dbReference type="KEGG" id="obg:Verru16b_01010"/>
<sequence length="518" mass="57263">MARYGGGAVLGSMFGLNLLAREERFHLRLAGPAGRRRRVIILGGGMAGLSAAYELGRLGYDCTVLEARTRPGGRNWTVRRGTEETELGNPRQVCAFADGHFLNAGPMRISHHHTTTLGYCREFGIPLTMFSNFNEAAYIVRRGHPKLRIREVLADLSGHTSELLAKVVRRGELDQELTAEDRERFIEYLRGEGRLNADLVYARSGDNSDTPTHLEHSRGYTNSPGALGGPGEPTTPLELEALVKAGYGQSLDFLKDYHQQPTMLTPVGGMDRIAYGFAERLDGVVRYQCEVKDIRRTADGGVRIGYTDAARDGARQEIEGDFCICTLPPTLLRRLPADFSAPTVAALNAPQAALSGKIGLQFKRRFWEEDDDIYSGSSKTDDPIGQVYYPFDRFGAAGPGVLVGYYHFGGARELLDDRTPAERERVALEQGARIHPQYPAEFENSFSVAWHRVAYNEAPWMRWESAASFEAAQQVLRVADGPFYFAGDWTSNLNGWQAGAFVAAHRACALLHARSQTT</sequence>
<dbReference type="InterPro" id="IPR050281">
    <property type="entry name" value="Flavin_monoamine_oxidase"/>
</dbReference>
<dbReference type="SUPFAM" id="SSF54373">
    <property type="entry name" value="FAD-linked reductases, C-terminal domain"/>
    <property type="match status" value="1"/>
</dbReference>
<evidence type="ECO:0000256" key="5">
    <source>
        <dbReference type="ARBA" id="ARBA00023070"/>
    </source>
</evidence>
<evidence type="ECO:0000256" key="7">
    <source>
        <dbReference type="SAM" id="MobiDB-lite"/>
    </source>
</evidence>
<evidence type="ECO:0000256" key="1">
    <source>
        <dbReference type="ARBA" id="ARBA00004814"/>
    </source>
</evidence>
<feature type="domain" description="Amine oxidase" evidence="8">
    <location>
        <begin position="46"/>
        <end position="510"/>
    </location>
</feature>
<evidence type="ECO:0000256" key="3">
    <source>
        <dbReference type="ARBA" id="ARBA00012535"/>
    </source>
</evidence>
<evidence type="ECO:0000313" key="9">
    <source>
        <dbReference type="EMBL" id="AOS43950.1"/>
    </source>
</evidence>
<reference evidence="9 10" key="1">
    <citation type="submission" date="2016-06" db="EMBL/GenBank/DDBJ databases">
        <title>Three novel species with peptidoglycan cell walls form the new genus Lacunisphaera gen. nov. in the family Opitutaceae of the verrucomicrobial subdivision 4.</title>
        <authorList>
            <person name="Rast P."/>
            <person name="Gloeckner I."/>
            <person name="Jogler M."/>
            <person name="Boedeker C."/>
            <person name="Jeske O."/>
            <person name="Wiegand S."/>
            <person name="Reinhardt R."/>
            <person name="Schumann P."/>
            <person name="Rohde M."/>
            <person name="Spring S."/>
            <person name="Gloeckner F.O."/>
            <person name="Jogler C."/>
        </authorList>
    </citation>
    <scope>NUCLEOTIDE SEQUENCE [LARGE SCALE GENOMIC DNA]</scope>
    <source>
        <strain evidence="9 10">IG16b</strain>
    </source>
</reference>
<evidence type="ECO:0000313" key="10">
    <source>
        <dbReference type="Proteomes" id="UP000095228"/>
    </source>
</evidence>
<dbReference type="SUPFAM" id="SSF51905">
    <property type="entry name" value="FAD/NAD(P)-binding domain"/>
    <property type="match status" value="1"/>
</dbReference>
<proteinExistence type="inferred from homology"/>
<dbReference type="InterPro" id="IPR036188">
    <property type="entry name" value="FAD/NAD-bd_sf"/>
</dbReference>
<evidence type="ECO:0000259" key="8">
    <source>
        <dbReference type="Pfam" id="PF01593"/>
    </source>
</evidence>
<keyword evidence="5" id="KW-0073">Auxin biosynthesis</keyword>
<comment type="pathway">
    <text evidence="1">Plant hormone metabolism; auxin biosynthesis.</text>
</comment>